<reference evidence="1 2" key="1">
    <citation type="journal article" date="2016" name="Front. Microbiol.">
        <title>Comprehensive Phylogenetic Analysis of Bovine Non-aureus Staphylococci Species Based on Whole-Genome Sequencing.</title>
        <authorList>
            <person name="Naushad S."/>
            <person name="Barkema H.W."/>
            <person name="Luby C."/>
            <person name="Condas L.A."/>
            <person name="Nobrega D.B."/>
            <person name="Carson D.A."/>
            <person name="De Buck J."/>
        </authorList>
    </citation>
    <scope>NUCLEOTIDE SEQUENCE [LARGE SCALE GENOMIC DNA]</scope>
    <source>
        <strain evidence="1 2">SNUC 1388</strain>
    </source>
</reference>
<feature type="non-terminal residue" evidence="1">
    <location>
        <position position="1"/>
    </location>
</feature>
<sequence length="70" mass="7955">KHITWYPNKDLLMNDLMYLCNEDSLALLKSSSGGTEFPEIAKALPQRLTQFKLADDFGDIFEEMSQLGQS</sequence>
<proteinExistence type="predicted"/>
<evidence type="ECO:0000313" key="2">
    <source>
        <dbReference type="Proteomes" id="UP000283576"/>
    </source>
</evidence>
<evidence type="ECO:0000313" key="1">
    <source>
        <dbReference type="EMBL" id="RIL34555.1"/>
    </source>
</evidence>
<feature type="non-terminal residue" evidence="1">
    <location>
        <position position="70"/>
    </location>
</feature>
<organism evidence="1 2">
    <name type="scientific">Staphylococcus gallinarum</name>
    <dbReference type="NCBI Taxonomy" id="1293"/>
    <lineage>
        <taxon>Bacteria</taxon>
        <taxon>Bacillati</taxon>
        <taxon>Bacillota</taxon>
        <taxon>Bacilli</taxon>
        <taxon>Bacillales</taxon>
        <taxon>Staphylococcaceae</taxon>
        <taxon>Staphylococcus</taxon>
    </lineage>
</organism>
<dbReference type="AlphaFoldDB" id="A0A418HIW3"/>
<dbReference type="Proteomes" id="UP000283576">
    <property type="component" value="Unassembled WGS sequence"/>
</dbReference>
<accession>A0A418HIW3</accession>
<dbReference type="EMBL" id="QXRZ01000484">
    <property type="protein sequence ID" value="RIL34555.1"/>
    <property type="molecule type" value="Genomic_DNA"/>
</dbReference>
<gene>
    <name evidence="1" type="ORF">BUZ01_16255</name>
</gene>
<name>A0A418HIW3_STAGA</name>
<keyword evidence="1" id="KW-0436">Ligase</keyword>
<protein>
    <submittedName>
        <fullName evidence="1">Glutamate ligase</fullName>
    </submittedName>
</protein>
<comment type="caution">
    <text evidence="1">The sequence shown here is derived from an EMBL/GenBank/DDBJ whole genome shotgun (WGS) entry which is preliminary data.</text>
</comment>
<dbReference type="GO" id="GO:0016874">
    <property type="term" value="F:ligase activity"/>
    <property type="evidence" value="ECO:0007669"/>
    <property type="project" value="UniProtKB-KW"/>
</dbReference>